<evidence type="ECO:0000313" key="2">
    <source>
        <dbReference type="EMBL" id="KAF5321091.1"/>
    </source>
</evidence>
<name>A0A8H5BDX4_9AGAR</name>
<keyword evidence="3" id="KW-1185">Reference proteome</keyword>
<evidence type="ECO:0000313" key="3">
    <source>
        <dbReference type="Proteomes" id="UP000567179"/>
    </source>
</evidence>
<dbReference type="Proteomes" id="UP000567179">
    <property type="component" value="Unassembled WGS sequence"/>
</dbReference>
<organism evidence="2 3">
    <name type="scientific">Psilocybe cf. subviscida</name>
    <dbReference type="NCBI Taxonomy" id="2480587"/>
    <lineage>
        <taxon>Eukaryota</taxon>
        <taxon>Fungi</taxon>
        <taxon>Dikarya</taxon>
        <taxon>Basidiomycota</taxon>
        <taxon>Agaricomycotina</taxon>
        <taxon>Agaricomycetes</taxon>
        <taxon>Agaricomycetidae</taxon>
        <taxon>Agaricales</taxon>
        <taxon>Agaricineae</taxon>
        <taxon>Strophariaceae</taxon>
        <taxon>Psilocybe</taxon>
    </lineage>
</organism>
<dbReference type="InterPro" id="IPR029056">
    <property type="entry name" value="Ribokinase-like"/>
</dbReference>
<reference evidence="2 3" key="1">
    <citation type="journal article" date="2020" name="ISME J.">
        <title>Uncovering the hidden diversity of litter-decomposition mechanisms in mushroom-forming fungi.</title>
        <authorList>
            <person name="Floudas D."/>
            <person name="Bentzer J."/>
            <person name="Ahren D."/>
            <person name="Johansson T."/>
            <person name="Persson P."/>
            <person name="Tunlid A."/>
        </authorList>
    </citation>
    <scope>NUCLEOTIDE SEQUENCE [LARGE SCALE GENOMIC DNA]</scope>
    <source>
        <strain evidence="2 3">CBS 101986</strain>
    </source>
</reference>
<dbReference type="OrthoDB" id="497927at2759"/>
<feature type="domain" description="Carbohydrate kinase PfkB" evidence="1">
    <location>
        <begin position="168"/>
        <end position="301"/>
    </location>
</feature>
<evidence type="ECO:0000259" key="1">
    <source>
        <dbReference type="Pfam" id="PF00294"/>
    </source>
</evidence>
<dbReference type="EMBL" id="JAACJJ010000028">
    <property type="protein sequence ID" value="KAF5321091.1"/>
    <property type="molecule type" value="Genomic_DNA"/>
</dbReference>
<dbReference type="PANTHER" id="PTHR47098">
    <property type="entry name" value="PROTEIN MAK32"/>
    <property type="match status" value="1"/>
</dbReference>
<dbReference type="InterPro" id="IPR011611">
    <property type="entry name" value="PfkB_dom"/>
</dbReference>
<gene>
    <name evidence="2" type="ORF">D9619_000958</name>
</gene>
<protein>
    <recommendedName>
        <fullName evidence="1">Carbohydrate kinase PfkB domain-containing protein</fullName>
    </recommendedName>
</protein>
<proteinExistence type="predicted"/>
<dbReference type="AlphaFoldDB" id="A0A8H5BDX4"/>
<dbReference type="Pfam" id="PF00294">
    <property type="entry name" value="PfkB"/>
    <property type="match status" value="1"/>
</dbReference>
<comment type="caution">
    <text evidence="2">The sequence shown here is derived from an EMBL/GenBank/DDBJ whole genome shotgun (WGS) entry which is preliminary data.</text>
</comment>
<dbReference type="SUPFAM" id="SSF53613">
    <property type="entry name" value="Ribokinase-like"/>
    <property type="match status" value="1"/>
</dbReference>
<dbReference type="Gene3D" id="3.40.1190.20">
    <property type="match status" value="1"/>
</dbReference>
<dbReference type="PANTHER" id="PTHR47098:SF2">
    <property type="entry name" value="PROTEIN MAK32"/>
    <property type="match status" value="1"/>
</dbReference>
<accession>A0A8H5BDX4</accession>
<sequence>MGNRDFVTLGMFIIDAFSFMDEAGNPTGRTLEPQIGGGGTYASIGARIWLPPNRLGMIIDEGHDFPSSIKEQLLRYGEDMWMFRKQPGRQTTRALNSYRGETRGFKYSTPRLRITPKDLEGNRLEKPKIIHFICSPARASAIMSEVESDWKPITVYEPIPDRCVPEELPALKVVLPLISILSPNAEEALSLLSITDAPSKSLIEGAADRFLEMGIGEDNTGYIVIRSGALGAYLKSRTTPGRWVEAYWTASNSGKIVDVTGAGNSFLGGFAAGIVLGGGDMYEATLYATVSASFVIEQEGLPSLQSKDGETWNGDSPQWRLKLLRKRLA</sequence>